<name>S9PKF6_CYSF2</name>
<reference evidence="2" key="1">
    <citation type="submission" date="2013-05" db="EMBL/GenBank/DDBJ databases">
        <title>Genome assembly of Cystobacter fuscus DSM 2262.</title>
        <authorList>
            <person name="Sharma G."/>
            <person name="Khatri I."/>
            <person name="Kaur C."/>
            <person name="Mayilraj S."/>
            <person name="Subramanian S."/>
        </authorList>
    </citation>
    <scope>NUCLEOTIDE SEQUENCE [LARGE SCALE GENOMIC DNA]</scope>
    <source>
        <strain evidence="2">DSM 2262</strain>
    </source>
</reference>
<evidence type="ECO:0000313" key="3">
    <source>
        <dbReference type="Proteomes" id="UP000011682"/>
    </source>
</evidence>
<evidence type="ECO:0000256" key="1">
    <source>
        <dbReference type="SAM" id="MobiDB-lite"/>
    </source>
</evidence>
<evidence type="ECO:0000313" key="2">
    <source>
        <dbReference type="EMBL" id="EPX62937.1"/>
    </source>
</evidence>
<feature type="compositionally biased region" description="Polar residues" evidence="1">
    <location>
        <begin position="17"/>
        <end position="26"/>
    </location>
</feature>
<feature type="region of interest" description="Disordered" evidence="1">
    <location>
        <begin position="1"/>
        <end position="26"/>
    </location>
</feature>
<accession>S9PKF6</accession>
<sequence length="71" mass="7349">MTKVTDQASGVVAGTLDISTESEQDVAQPTDAGAVLARRKLAATRAKKAAARAQAPLASRTATSGKLRQKR</sequence>
<proteinExistence type="predicted"/>
<gene>
    <name evidence="2" type="ORF">D187_006347</name>
</gene>
<feature type="region of interest" description="Disordered" evidence="1">
    <location>
        <begin position="47"/>
        <end position="71"/>
    </location>
</feature>
<dbReference type="AlphaFoldDB" id="S9PKF6"/>
<feature type="compositionally biased region" description="Low complexity" evidence="1">
    <location>
        <begin position="51"/>
        <end position="62"/>
    </location>
</feature>
<dbReference type="Proteomes" id="UP000011682">
    <property type="component" value="Unassembled WGS sequence"/>
</dbReference>
<organism evidence="2 3">
    <name type="scientific">Cystobacter fuscus (strain ATCC 25194 / DSM 2262 / NBRC 100088 / M29)</name>
    <dbReference type="NCBI Taxonomy" id="1242864"/>
    <lineage>
        <taxon>Bacteria</taxon>
        <taxon>Pseudomonadati</taxon>
        <taxon>Myxococcota</taxon>
        <taxon>Myxococcia</taxon>
        <taxon>Myxococcales</taxon>
        <taxon>Cystobacterineae</taxon>
        <taxon>Archangiaceae</taxon>
        <taxon>Cystobacter</taxon>
    </lineage>
</organism>
<protein>
    <submittedName>
        <fullName evidence="2">Uncharacterized protein</fullName>
    </submittedName>
</protein>
<dbReference type="EMBL" id="ANAH02000006">
    <property type="protein sequence ID" value="EPX62937.1"/>
    <property type="molecule type" value="Genomic_DNA"/>
</dbReference>
<comment type="caution">
    <text evidence="2">The sequence shown here is derived from an EMBL/GenBank/DDBJ whole genome shotgun (WGS) entry which is preliminary data.</text>
</comment>
<dbReference type="OrthoDB" id="9976959at2"/>
<dbReference type="RefSeq" id="WP_002626977.1">
    <property type="nucleotide sequence ID" value="NZ_ANAH02000006.1"/>
</dbReference>
<keyword evidence="3" id="KW-1185">Reference proteome</keyword>